<evidence type="ECO:0000313" key="2">
    <source>
        <dbReference type="Proteomes" id="UP000632154"/>
    </source>
</evidence>
<keyword evidence="2" id="KW-1185">Reference proteome</keyword>
<protein>
    <recommendedName>
        <fullName evidence="3">Condensation domain-containing protein</fullName>
    </recommendedName>
</protein>
<evidence type="ECO:0000313" key="1">
    <source>
        <dbReference type="EMBL" id="GHG13240.1"/>
    </source>
</evidence>
<reference evidence="2" key="1">
    <citation type="journal article" date="2019" name="Int. J. Syst. Evol. Microbiol.">
        <title>The Global Catalogue of Microorganisms (GCM) 10K type strain sequencing project: providing services to taxonomists for standard genome sequencing and annotation.</title>
        <authorList>
            <consortium name="The Broad Institute Genomics Platform"/>
            <consortium name="The Broad Institute Genome Sequencing Center for Infectious Disease"/>
            <person name="Wu L."/>
            <person name="Ma J."/>
        </authorList>
    </citation>
    <scope>NUCLEOTIDE SEQUENCE [LARGE SCALE GENOMIC DNA]</scope>
    <source>
        <strain evidence="2">CGMCC 1.18439</strain>
    </source>
</reference>
<dbReference type="Proteomes" id="UP000632154">
    <property type="component" value="Unassembled WGS sequence"/>
</dbReference>
<evidence type="ECO:0008006" key="3">
    <source>
        <dbReference type="Google" id="ProtNLM"/>
    </source>
</evidence>
<name>A0ABQ3KBW5_9DEIO</name>
<proteinExistence type="predicted"/>
<dbReference type="EMBL" id="BNAL01000081">
    <property type="protein sequence ID" value="GHG13240.1"/>
    <property type="molecule type" value="Genomic_DNA"/>
</dbReference>
<sequence>MYAEMVQHIDSPLQRGDRAVGREIPDHFNVQQCATFYVQDEISPADPVRQAEPCGIDLNSAARWPENDRGRACRWTAFLSGNRALHLQLRHVATDGMEARRRLLGILLQGLVNQTVAAEWLFQGFEPHHF</sequence>
<organism evidence="1 2">
    <name type="scientific">Deinococcus piscis</name>
    <dbReference type="NCBI Taxonomy" id="394230"/>
    <lineage>
        <taxon>Bacteria</taxon>
        <taxon>Thermotogati</taxon>
        <taxon>Deinococcota</taxon>
        <taxon>Deinococci</taxon>
        <taxon>Deinococcales</taxon>
        <taxon>Deinococcaceae</taxon>
        <taxon>Deinococcus</taxon>
    </lineage>
</organism>
<gene>
    <name evidence="1" type="ORF">GCM10017783_26200</name>
</gene>
<comment type="caution">
    <text evidence="1">The sequence shown here is derived from an EMBL/GenBank/DDBJ whole genome shotgun (WGS) entry which is preliminary data.</text>
</comment>
<accession>A0ABQ3KBW5</accession>